<dbReference type="AlphaFoldDB" id="D8RA16"/>
<dbReference type="Proteomes" id="UP000001514">
    <property type="component" value="Unassembled WGS sequence"/>
</dbReference>
<keyword evidence="2" id="KW-0472">Membrane</keyword>
<feature type="transmembrane region" description="Helical" evidence="2">
    <location>
        <begin position="91"/>
        <end position="111"/>
    </location>
</feature>
<feature type="transmembrane region" description="Helical" evidence="2">
    <location>
        <begin position="7"/>
        <end position="32"/>
    </location>
</feature>
<evidence type="ECO:0000313" key="3">
    <source>
        <dbReference type="EMBL" id="EFJ30988.1"/>
    </source>
</evidence>
<dbReference type="Gramene" id="EFJ30988">
    <property type="protein sequence ID" value="EFJ30988"/>
    <property type="gene ID" value="SELMODRAFT_408812"/>
</dbReference>
<feature type="transmembrane region" description="Helical" evidence="2">
    <location>
        <begin position="52"/>
        <end position="71"/>
    </location>
</feature>
<protein>
    <submittedName>
        <fullName evidence="3">Uncharacterized protein</fullName>
    </submittedName>
</protein>
<evidence type="ECO:0000313" key="4">
    <source>
        <dbReference type="Proteomes" id="UP000001514"/>
    </source>
</evidence>
<evidence type="ECO:0000256" key="1">
    <source>
        <dbReference type="SAM" id="Coils"/>
    </source>
</evidence>
<keyword evidence="4" id="KW-1185">Reference proteome</keyword>
<name>D8RA16_SELML</name>
<reference evidence="3 4" key="1">
    <citation type="journal article" date="2011" name="Science">
        <title>The Selaginella genome identifies genetic changes associated with the evolution of vascular plants.</title>
        <authorList>
            <person name="Banks J.A."/>
            <person name="Nishiyama T."/>
            <person name="Hasebe M."/>
            <person name="Bowman J.L."/>
            <person name="Gribskov M."/>
            <person name="dePamphilis C."/>
            <person name="Albert V.A."/>
            <person name="Aono N."/>
            <person name="Aoyama T."/>
            <person name="Ambrose B.A."/>
            <person name="Ashton N.W."/>
            <person name="Axtell M.J."/>
            <person name="Barker E."/>
            <person name="Barker M.S."/>
            <person name="Bennetzen J.L."/>
            <person name="Bonawitz N.D."/>
            <person name="Chapple C."/>
            <person name="Cheng C."/>
            <person name="Correa L.G."/>
            <person name="Dacre M."/>
            <person name="DeBarry J."/>
            <person name="Dreyer I."/>
            <person name="Elias M."/>
            <person name="Engstrom E.M."/>
            <person name="Estelle M."/>
            <person name="Feng L."/>
            <person name="Finet C."/>
            <person name="Floyd S.K."/>
            <person name="Frommer W.B."/>
            <person name="Fujita T."/>
            <person name="Gramzow L."/>
            <person name="Gutensohn M."/>
            <person name="Harholt J."/>
            <person name="Hattori M."/>
            <person name="Heyl A."/>
            <person name="Hirai T."/>
            <person name="Hiwatashi Y."/>
            <person name="Ishikawa M."/>
            <person name="Iwata M."/>
            <person name="Karol K.G."/>
            <person name="Koehler B."/>
            <person name="Kolukisaoglu U."/>
            <person name="Kubo M."/>
            <person name="Kurata T."/>
            <person name="Lalonde S."/>
            <person name="Li K."/>
            <person name="Li Y."/>
            <person name="Litt A."/>
            <person name="Lyons E."/>
            <person name="Manning G."/>
            <person name="Maruyama T."/>
            <person name="Michael T.P."/>
            <person name="Mikami K."/>
            <person name="Miyazaki S."/>
            <person name="Morinaga S."/>
            <person name="Murata T."/>
            <person name="Mueller-Roeber B."/>
            <person name="Nelson D.R."/>
            <person name="Obara M."/>
            <person name="Oguri Y."/>
            <person name="Olmstead R.G."/>
            <person name="Onodera N."/>
            <person name="Petersen B.L."/>
            <person name="Pils B."/>
            <person name="Prigge M."/>
            <person name="Rensing S.A."/>
            <person name="Riano-Pachon D.M."/>
            <person name="Roberts A.W."/>
            <person name="Sato Y."/>
            <person name="Scheller H.V."/>
            <person name="Schulz B."/>
            <person name="Schulz C."/>
            <person name="Shakirov E.V."/>
            <person name="Shibagaki N."/>
            <person name="Shinohara N."/>
            <person name="Shippen D.E."/>
            <person name="Soerensen I."/>
            <person name="Sotooka R."/>
            <person name="Sugimoto N."/>
            <person name="Sugita M."/>
            <person name="Sumikawa N."/>
            <person name="Tanurdzic M."/>
            <person name="Theissen G."/>
            <person name="Ulvskov P."/>
            <person name="Wakazuki S."/>
            <person name="Weng J.K."/>
            <person name="Willats W.W."/>
            <person name="Wipf D."/>
            <person name="Wolf P.G."/>
            <person name="Yang L."/>
            <person name="Zimmer A.D."/>
            <person name="Zhu Q."/>
            <person name="Mitros T."/>
            <person name="Hellsten U."/>
            <person name="Loque D."/>
            <person name="Otillar R."/>
            <person name="Salamov A."/>
            <person name="Schmutz J."/>
            <person name="Shapiro H."/>
            <person name="Lindquist E."/>
            <person name="Lucas S."/>
            <person name="Rokhsar D."/>
            <person name="Grigoriev I.V."/>
        </authorList>
    </citation>
    <scope>NUCLEOTIDE SEQUENCE [LARGE SCALE GENOMIC DNA]</scope>
</reference>
<dbReference type="InParanoid" id="D8RA16"/>
<feature type="transmembrane region" description="Helical" evidence="2">
    <location>
        <begin position="123"/>
        <end position="146"/>
    </location>
</feature>
<gene>
    <name evidence="3" type="ORF">SELMODRAFT_408812</name>
</gene>
<dbReference type="HOGENOM" id="CLU_898337_0_0_1"/>
<keyword evidence="2" id="KW-1133">Transmembrane helix</keyword>
<keyword evidence="1" id="KW-0175">Coiled coil</keyword>
<proteinExistence type="predicted"/>
<keyword evidence="2" id="KW-0812">Transmembrane</keyword>
<feature type="coiled-coil region" evidence="1">
    <location>
        <begin position="189"/>
        <end position="223"/>
    </location>
</feature>
<sequence length="310" mass="34971">MALCPSPALLLSCPGGIYFILISSVAGLAWIATVFVNNGHFSTVGPLQSCKLWLFWLQGFSFCFWFMFTAFRLRRMYELSHHVKRWRWEYYAFAGICLVPIVGMSTVAIFSNFNMENGGCLLTVSQVCLVFFPFWTRFAWPVYLCLLRPKEEMDAFEQQLTSAGARALPISQSQRVHFPSSEEAVWEAFVEANEELEKYKDEIQKLEAQKLLLQEKIHDLQDQAKFQDKELVSGGRPVGGGGVVGGMGGGTVRCWVGVQCDSVSSKTKWNTVTPREPEIFGVAIHSNETNRTILVSFGATMLYHLYGQKK</sequence>
<dbReference type="KEGG" id="smo:SELMODRAFT_408812"/>
<dbReference type="EMBL" id="GL377574">
    <property type="protein sequence ID" value="EFJ30988.1"/>
    <property type="molecule type" value="Genomic_DNA"/>
</dbReference>
<accession>D8RA16</accession>
<evidence type="ECO:0000256" key="2">
    <source>
        <dbReference type="SAM" id="Phobius"/>
    </source>
</evidence>
<organism evidence="4">
    <name type="scientific">Selaginella moellendorffii</name>
    <name type="common">Spikemoss</name>
    <dbReference type="NCBI Taxonomy" id="88036"/>
    <lineage>
        <taxon>Eukaryota</taxon>
        <taxon>Viridiplantae</taxon>
        <taxon>Streptophyta</taxon>
        <taxon>Embryophyta</taxon>
        <taxon>Tracheophyta</taxon>
        <taxon>Lycopodiopsida</taxon>
        <taxon>Selaginellales</taxon>
        <taxon>Selaginellaceae</taxon>
        <taxon>Selaginella</taxon>
    </lineage>
</organism>
<dbReference type="eggNOG" id="ENOG502SRNE">
    <property type="taxonomic scope" value="Eukaryota"/>
</dbReference>